<dbReference type="AlphaFoldDB" id="A0AA35ZIB0"/>
<organism evidence="2 3">
    <name type="scientific">Lactuca saligna</name>
    <name type="common">Willowleaf lettuce</name>
    <dbReference type="NCBI Taxonomy" id="75948"/>
    <lineage>
        <taxon>Eukaryota</taxon>
        <taxon>Viridiplantae</taxon>
        <taxon>Streptophyta</taxon>
        <taxon>Embryophyta</taxon>
        <taxon>Tracheophyta</taxon>
        <taxon>Spermatophyta</taxon>
        <taxon>Magnoliopsida</taxon>
        <taxon>eudicotyledons</taxon>
        <taxon>Gunneridae</taxon>
        <taxon>Pentapetalae</taxon>
        <taxon>asterids</taxon>
        <taxon>campanulids</taxon>
        <taxon>Asterales</taxon>
        <taxon>Asteraceae</taxon>
        <taxon>Cichorioideae</taxon>
        <taxon>Cichorieae</taxon>
        <taxon>Lactucinae</taxon>
        <taxon>Lactuca</taxon>
    </lineage>
</organism>
<keyword evidence="1" id="KW-0812">Transmembrane</keyword>
<name>A0AA35ZIB0_LACSI</name>
<evidence type="ECO:0000313" key="2">
    <source>
        <dbReference type="EMBL" id="CAI9293150.1"/>
    </source>
</evidence>
<keyword evidence="1" id="KW-0472">Membrane</keyword>
<evidence type="ECO:0000256" key="1">
    <source>
        <dbReference type="SAM" id="Phobius"/>
    </source>
</evidence>
<dbReference type="EMBL" id="OX465083">
    <property type="protein sequence ID" value="CAI9293150.1"/>
    <property type="molecule type" value="Genomic_DNA"/>
</dbReference>
<gene>
    <name evidence="2" type="ORF">LSALG_LOCUS32178</name>
</gene>
<feature type="transmembrane region" description="Helical" evidence="1">
    <location>
        <begin position="12"/>
        <end position="36"/>
    </location>
</feature>
<keyword evidence="1" id="KW-1133">Transmembrane helix</keyword>
<reference evidence="2" key="1">
    <citation type="submission" date="2023-04" db="EMBL/GenBank/DDBJ databases">
        <authorList>
            <person name="Vijverberg K."/>
            <person name="Xiong W."/>
            <person name="Schranz E."/>
        </authorList>
    </citation>
    <scope>NUCLEOTIDE SEQUENCE</scope>
</reference>
<evidence type="ECO:0000313" key="3">
    <source>
        <dbReference type="Proteomes" id="UP001177003"/>
    </source>
</evidence>
<accession>A0AA35ZIB0</accession>
<proteinExistence type="predicted"/>
<dbReference type="Proteomes" id="UP001177003">
    <property type="component" value="Chromosome 7"/>
</dbReference>
<sequence>MASSSSSSSFPYLVLACLNFTLFILSAASLAPTFILKSSPTSMGWALIMPFDAEITTRPERSNGVGEGGVWGVGGDVCVAGGCFLFELWCALVLGEKV</sequence>
<protein>
    <submittedName>
        <fullName evidence="2">Uncharacterized protein</fullName>
    </submittedName>
</protein>
<keyword evidence="3" id="KW-1185">Reference proteome</keyword>